<dbReference type="EMBL" id="LHPH01000005">
    <property type="protein sequence ID" value="KPH64228.1"/>
    <property type="molecule type" value="Genomic_DNA"/>
</dbReference>
<dbReference type="InterPro" id="IPR011971">
    <property type="entry name" value="CHP02284"/>
</dbReference>
<dbReference type="InterPro" id="IPR012347">
    <property type="entry name" value="Ferritin-like"/>
</dbReference>
<proteinExistence type="predicted"/>
<keyword evidence="3" id="KW-1185">Reference proteome</keyword>
<dbReference type="InterPro" id="IPR019052">
    <property type="entry name" value="DUF2383"/>
</dbReference>
<sequence length="147" mass="16722">MNTHQGTEVNHITDIIQVMNSGIDFYEKAQEKVQDPAIGALFQRMIDARKVSIESLQPYAINEQGEREDGSSFAVEARRAYTALITKFSSNNDQTYVKELEEVEDKTLEEIKSAMQKPQPHDCEAALSKVLLTMQSCHTEMSRMQKH</sequence>
<dbReference type="NCBIfam" id="TIGR02284">
    <property type="entry name" value="PA2169 family four-helix-bundle protein"/>
    <property type="match status" value="1"/>
</dbReference>
<evidence type="ECO:0000313" key="2">
    <source>
        <dbReference type="EMBL" id="KPH64228.1"/>
    </source>
</evidence>
<evidence type="ECO:0000259" key="1">
    <source>
        <dbReference type="Pfam" id="PF09537"/>
    </source>
</evidence>
<dbReference type="Gene3D" id="1.20.1260.10">
    <property type="match status" value="1"/>
</dbReference>
<feature type="domain" description="DUF2383" evidence="1">
    <location>
        <begin position="9"/>
        <end position="117"/>
    </location>
</feature>
<dbReference type="PATRIC" id="fig|187330.3.peg.3169"/>
<reference evidence="2 3" key="1">
    <citation type="submission" date="2015-08" db="EMBL/GenBank/DDBJ databases">
        <title>Draft Genome Sequence of Pseudoalteromonas porphyrae UCD-SED14.</title>
        <authorList>
            <person name="Coil D.A."/>
            <person name="Jospin G."/>
            <person name="Lee R.D."/>
            <person name="Eisen J.A."/>
        </authorList>
    </citation>
    <scope>NUCLEOTIDE SEQUENCE [LARGE SCALE GENOMIC DNA]</scope>
    <source>
        <strain evidence="2 3">UCD-SED14</strain>
    </source>
</reference>
<dbReference type="STRING" id="187330.AMS58_02990"/>
<dbReference type="Pfam" id="PF09537">
    <property type="entry name" value="DUF2383"/>
    <property type="match status" value="1"/>
</dbReference>
<dbReference type="Proteomes" id="UP000037848">
    <property type="component" value="Unassembled WGS sequence"/>
</dbReference>
<evidence type="ECO:0000313" key="3">
    <source>
        <dbReference type="Proteomes" id="UP000037848"/>
    </source>
</evidence>
<accession>A0A0N0M0M2</accession>
<dbReference type="RefSeq" id="WP_054203543.1">
    <property type="nucleotide sequence ID" value="NZ_LHPH01000005.1"/>
</dbReference>
<protein>
    <recommendedName>
        <fullName evidence="1">DUF2383 domain-containing protein</fullName>
    </recommendedName>
</protein>
<gene>
    <name evidence="2" type="ORF">ADS77_05950</name>
</gene>
<dbReference type="AlphaFoldDB" id="A0A0N0M0M2"/>
<organism evidence="2 3">
    <name type="scientific">Pseudoalteromonas porphyrae</name>
    <dbReference type="NCBI Taxonomy" id="187330"/>
    <lineage>
        <taxon>Bacteria</taxon>
        <taxon>Pseudomonadati</taxon>
        <taxon>Pseudomonadota</taxon>
        <taxon>Gammaproteobacteria</taxon>
        <taxon>Alteromonadales</taxon>
        <taxon>Pseudoalteromonadaceae</taxon>
        <taxon>Pseudoalteromonas</taxon>
    </lineage>
</organism>
<dbReference type="OrthoDB" id="6105385at2"/>
<comment type="caution">
    <text evidence="2">The sequence shown here is derived from an EMBL/GenBank/DDBJ whole genome shotgun (WGS) entry which is preliminary data.</text>
</comment>
<name>A0A0N0M0M2_9GAMM</name>